<evidence type="ECO:0000313" key="3">
    <source>
        <dbReference type="Proteomes" id="UP000054477"/>
    </source>
</evidence>
<organism evidence="2 3">
    <name type="scientific">Laccaria amethystina LaAM-08-1</name>
    <dbReference type="NCBI Taxonomy" id="1095629"/>
    <lineage>
        <taxon>Eukaryota</taxon>
        <taxon>Fungi</taxon>
        <taxon>Dikarya</taxon>
        <taxon>Basidiomycota</taxon>
        <taxon>Agaricomycotina</taxon>
        <taxon>Agaricomycetes</taxon>
        <taxon>Agaricomycetidae</taxon>
        <taxon>Agaricales</taxon>
        <taxon>Agaricineae</taxon>
        <taxon>Hydnangiaceae</taxon>
        <taxon>Laccaria</taxon>
    </lineage>
</organism>
<sequence length="84" mass="9539">MTRGLPHNPTSPRSKHGMPNCSKERSRSSVSVVLPLVEALEVVVDPIVLSLRTYVGSSHNMSYDRESHKRYGVMMMNLERKRSK</sequence>
<dbReference type="Proteomes" id="UP000054477">
    <property type="component" value="Unassembled WGS sequence"/>
</dbReference>
<dbReference type="EMBL" id="KN838598">
    <property type="protein sequence ID" value="KIK02060.1"/>
    <property type="molecule type" value="Genomic_DNA"/>
</dbReference>
<accession>A0A0C9WT18</accession>
<gene>
    <name evidence="2" type="ORF">K443DRAFT_542784</name>
</gene>
<reference evidence="2 3" key="1">
    <citation type="submission" date="2014-04" db="EMBL/GenBank/DDBJ databases">
        <authorList>
            <consortium name="DOE Joint Genome Institute"/>
            <person name="Kuo A."/>
            <person name="Kohler A."/>
            <person name="Nagy L.G."/>
            <person name="Floudas D."/>
            <person name="Copeland A."/>
            <person name="Barry K.W."/>
            <person name="Cichocki N."/>
            <person name="Veneault-Fourrey C."/>
            <person name="LaButti K."/>
            <person name="Lindquist E.A."/>
            <person name="Lipzen A."/>
            <person name="Lundell T."/>
            <person name="Morin E."/>
            <person name="Murat C."/>
            <person name="Sun H."/>
            <person name="Tunlid A."/>
            <person name="Henrissat B."/>
            <person name="Grigoriev I.V."/>
            <person name="Hibbett D.S."/>
            <person name="Martin F."/>
            <person name="Nordberg H.P."/>
            <person name="Cantor M.N."/>
            <person name="Hua S.X."/>
        </authorList>
    </citation>
    <scope>NUCLEOTIDE SEQUENCE [LARGE SCALE GENOMIC DNA]</scope>
    <source>
        <strain evidence="2 3">LaAM-08-1</strain>
    </source>
</reference>
<keyword evidence="3" id="KW-1185">Reference proteome</keyword>
<feature type="region of interest" description="Disordered" evidence="1">
    <location>
        <begin position="1"/>
        <end position="28"/>
    </location>
</feature>
<evidence type="ECO:0000256" key="1">
    <source>
        <dbReference type="SAM" id="MobiDB-lite"/>
    </source>
</evidence>
<dbReference type="AlphaFoldDB" id="A0A0C9WT18"/>
<evidence type="ECO:0000313" key="2">
    <source>
        <dbReference type="EMBL" id="KIK02060.1"/>
    </source>
</evidence>
<dbReference type="HOGENOM" id="CLU_2527824_0_0_1"/>
<reference evidence="3" key="2">
    <citation type="submission" date="2015-01" db="EMBL/GenBank/DDBJ databases">
        <title>Evolutionary Origins and Diversification of the Mycorrhizal Mutualists.</title>
        <authorList>
            <consortium name="DOE Joint Genome Institute"/>
            <consortium name="Mycorrhizal Genomics Consortium"/>
            <person name="Kohler A."/>
            <person name="Kuo A."/>
            <person name="Nagy L.G."/>
            <person name="Floudas D."/>
            <person name="Copeland A."/>
            <person name="Barry K.W."/>
            <person name="Cichocki N."/>
            <person name="Veneault-Fourrey C."/>
            <person name="LaButti K."/>
            <person name="Lindquist E.A."/>
            <person name="Lipzen A."/>
            <person name="Lundell T."/>
            <person name="Morin E."/>
            <person name="Murat C."/>
            <person name="Riley R."/>
            <person name="Ohm R."/>
            <person name="Sun H."/>
            <person name="Tunlid A."/>
            <person name="Henrissat B."/>
            <person name="Grigoriev I.V."/>
            <person name="Hibbett D.S."/>
            <person name="Martin F."/>
        </authorList>
    </citation>
    <scope>NUCLEOTIDE SEQUENCE [LARGE SCALE GENOMIC DNA]</scope>
    <source>
        <strain evidence="3">LaAM-08-1</strain>
    </source>
</reference>
<protein>
    <submittedName>
        <fullName evidence="2">Uncharacterized protein</fullName>
    </submittedName>
</protein>
<name>A0A0C9WT18_9AGAR</name>
<proteinExistence type="predicted"/>